<evidence type="ECO:0000256" key="3">
    <source>
        <dbReference type="ARBA" id="ARBA00022801"/>
    </source>
</evidence>
<evidence type="ECO:0000256" key="8">
    <source>
        <dbReference type="SAM" id="MobiDB-lite"/>
    </source>
</evidence>
<evidence type="ECO:0000256" key="2">
    <source>
        <dbReference type="ARBA" id="ARBA00022670"/>
    </source>
</evidence>
<protein>
    <recommendedName>
        <fullName evidence="6">subtilisin</fullName>
        <ecNumber evidence="6">3.4.21.62</ecNumber>
    </recommendedName>
</protein>
<dbReference type="OrthoDB" id="206201at2759"/>
<name>A0A7J6N3P1_PEROL</name>
<proteinExistence type="inferred from homology"/>
<dbReference type="Proteomes" id="UP000553632">
    <property type="component" value="Unassembled WGS sequence"/>
</dbReference>
<evidence type="ECO:0000313" key="10">
    <source>
        <dbReference type="EMBL" id="KAF4677561.1"/>
    </source>
</evidence>
<dbReference type="PROSITE" id="PS00138">
    <property type="entry name" value="SUBTILASE_SER"/>
    <property type="match status" value="1"/>
</dbReference>
<feature type="active site" description="Charge relay system" evidence="7">
    <location>
        <position position="382"/>
    </location>
</feature>
<dbReference type="SUPFAM" id="SSF52743">
    <property type="entry name" value="Subtilisin-like"/>
    <property type="match status" value="1"/>
</dbReference>
<dbReference type="InterPro" id="IPR000209">
    <property type="entry name" value="Peptidase_S8/S53_dom"/>
</dbReference>
<dbReference type="InterPro" id="IPR015500">
    <property type="entry name" value="Peptidase_S8_subtilisin-rel"/>
</dbReference>
<dbReference type="InterPro" id="IPR036852">
    <property type="entry name" value="Peptidase_S8/S53_dom_sf"/>
</dbReference>
<dbReference type="Proteomes" id="UP000541610">
    <property type="component" value="Unassembled WGS sequence"/>
</dbReference>
<dbReference type="PANTHER" id="PTHR43806:SF11">
    <property type="entry name" value="CEREVISIN-RELATED"/>
    <property type="match status" value="1"/>
</dbReference>
<dbReference type="InterPro" id="IPR050131">
    <property type="entry name" value="Peptidase_S8_subtilisin-like"/>
</dbReference>
<comment type="catalytic activity">
    <reaction evidence="5">
        <text>Hydrolysis of proteins with broad specificity for peptide bonds, and a preference for a large uncharged residue in P1. Hydrolyzes peptide amides.</text>
        <dbReference type="EC" id="3.4.21.62"/>
    </reaction>
</comment>
<evidence type="ECO:0000256" key="1">
    <source>
        <dbReference type="ARBA" id="ARBA00011073"/>
    </source>
</evidence>
<evidence type="ECO:0000256" key="5">
    <source>
        <dbReference type="ARBA" id="ARBA00023529"/>
    </source>
</evidence>
<evidence type="ECO:0000256" key="4">
    <source>
        <dbReference type="ARBA" id="ARBA00022825"/>
    </source>
</evidence>
<dbReference type="PRINTS" id="PR00723">
    <property type="entry name" value="SUBTILISIN"/>
</dbReference>
<dbReference type="GO" id="GO:0004252">
    <property type="term" value="F:serine-type endopeptidase activity"/>
    <property type="evidence" value="ECO:0007669"/>
    <property type="project" value="UniProtKB-UniRule"/>
</dbReference>
<dbReference type="InterPro" id="IPR023828">
    <property type="entry name" value="Peptidase_S8_Ser-AS"/>
</dbReference>
<organism evidence="10 12">
    <name type="scientific">Perkinsus olseni</name>
    <name type="common">Perkinsus atlanticus</name>
    <dbReference type="NCBI Taxonomy" id="32597"/>
    <lineage>
        <taxon>Eukaryota</taxon>
        <taxon>Sar</taxon>
        <taxon>Alveolata</taxon>
        <taxon>Perkinsozoa</taxon>
        <taxon>Perkinsea</taxon>
        <taxon>Perkinsida</taxon>
        <taxon>Perkinsidae</taxon>
        <taxon>Perkinsus</taxon>
    </lineage>
</organism>
<keyword evidence="4 7" id="KW-0720">Serine protease</keyword>
<dbReference type="GO" id="GO:0006508">
    <property type="term" value="P:proteolysis"/>
    <property type="evidence" value="ECO:0007669"/>
    <property type="project" value="UniProtKB-KW"/>
</dbReference>
<keyword evidence="2 7" id="KW-0645">Protease</keyword>
<feature type="active site" description="Charge relay system" evidence="7">
    <location>
        <position position="221"/>
    </location>
</feature>
<evidence type="ECO:0000313" key="11">
    <source>
        <dbReference type="EMBL" id="KAF4751103.1"/>
    </source>
</evidence>
<dbReference type="PROSITE" id="PS51892">
    <property type="entry name" value="SUBTILASE"/>
    <property type="match status" value="1"/>
</dbReference>
<comment type="similarity">
    <text evidence="1 7">Belongs to the peptidase S8 family.</text>
</comment>
<accession>A0A7J6N3P1</accession>
<evidence type="ECO:0000256" key="7">
    <source>
        <dbReference type="PROSITE-ProRule" id="PRU01240"/>
    </source>
</evidence>
<dbReference type="Gene3D" id="3.40.50.200">
    <property type="entry name" value="Peptidase S8/S53 domain"/>
    <property type="match status" value="1"/>
</dbReference>
<evidence type="ECO:0000256" key="6">
    <source>
        <dbReference type="ARBA" id="ARBA00023619"/>
    </source>
</evidence>
<comment type="caution">
    <text evidence="10">The sequence shown here is derived from an EMBL/GenBank/DDBJ whole genome shotgun (WGS) entry which is preliminary data.</text>
</comment>
<dbReference type="InterPro" id="IPR022398">
    <property type="entry name" value="Peptidase_S8_His-AS"/>
</dbReference>
<evidence type="ECO:0000313" key="12">
    <source>
        <dbReference type="Proteomes" id="UP000541610"/>
    </source>
</evidence>
<keyword evidence="13" id="KW-1185">Reference proteome</keyword>
<feature type="active site" description="Charge relay system" evidence="7">
    <location>
        <position position="181"/>
    </location>
</feature>
<dbReference type="EC" id="3.4.21.62" evidence="6"/>
<dbReference type="EMBL" id="JABANO010006845">
    <property type="protein sequence ID" value="KAF4751103.1"/>
    <property type="molecule type" value="Genomic_DNA"/>
</dbReference>
<dbReference type="PROSITE" id="PS00137">
    <property type="entry name" value="SUBTILASE_HIS"/>
    <property type="match status" value="1"/>
</dbReference>
<dbReference type="Pfam" id="PF00082">
    <property type="entry name" value="Peptidase_S8"/>
    <property type="match status" value="1"/>
</dbReference>
<feature type="domain" description="Peptidase S8/S53" evidence="9">
    <location>
        <begin position="173"/>
        <end position="397"/>
    </location>
</feature>
<sequence length="457" mass="48277">MAFEGDASTDTLVRISHHGAALDIRRLPDMMAKAVEAPGARLPSLTRDDREAERCFLQDGMVLDLLKVEVQIIDSKCPASYSGILSYLTKAEKVLGIRFDCEPDYDIIPEPAIRRVSNSPTPKRHQTTTKAPRADGNPRIGTNDPISSRQSNLERIRIGEAWKLVKSAKGNSKKAILAIFDTGVDPTHPDLVNQFWRDPTDGSVGYNSFEDNRNVTDYDGHGTLVAGVAGAQTNNSIGIAGVADVELMIVKSTQGGRSSGGAILKGLDFAVRMGAAASVHSYMTSHSVIHMIAFSVAAASGHVIVVAAGNAGENLDKRPQYPCSYAQYIPCILRVAGSTSSRTPGAIASWSNIGSVVKIAAPGVGIHTTTLNGLYSVAGGTSVSTPQVAAVAAMLASLGLVGQEIIDAIIKSRTTGLSNKFNMTDVGELDALRAVEIALDHPTGTPTTTTLSSKNDR</sequence>
<gene>
    <name evidence="10" type="primary">SUB2_39</name>
    <name evidence="11" type="synonym">SUB2_14</name>
    <name evidence="10" type="ORF">FOZ60_017292</name>
    <name evidence="11" type="ORF">FOZ63_008187</name>
</gene>
<dbReference type="PANTHER" id="PTHR43806">
    <property type="entry name" value="PEPTIDASE S8"/>
    <property type="match status" value="1"/>
</dbReference>
<feature type="region of interest" description="Disordered" evidence="8">
    <location>
        <begin position="115"/>
        <end position="149"/>
    </location>
</feature>
<reference evidence="12 13" key="1">
    <citation type="submission" date="2020-04" db="EMBL/GenBank/DDBJ databases">
        <title>Perkinsus olseni comparative genomics.</title>
        <authorList>
            <person name="Bogema D.R."/>
        </authorList>
    </citation>
    <scope>NUCLEOTIDE SEQUENCE [LARGE SCALE GENOMIC DNA]</scope>
    <source>
        <strain evidence="10">00978-12</strain>
        <strain evidence="11 13">ATCC PRA-207</strain>
    </source>
</reference>
<dbReference type="EMBL" id="JABANP010000973">
    <property type="protein sequence ID" value="KAF4677561.1"/>
    <property type="molecule type" value="Genomic_DNA"/>
</dbReference>
<evidence type="ECO:0000313" key="13">
    <source>
        <dbReference type="Proteomes" id="UP000553632"/>
    </source>
</evidence>
<keyword evidence="3 7" id="KW-0378">Hydrolase</keyword>
<dbReference type="AlphaFoldDB" id="A0A7J6N3P1"/>
<evidence type="ECO:0000259" key="9">
    <source>
        <dbReference type="Pfam" id="PF00082"/>
    </source>
</evidence>